<evidence type="ECO:0000256" key="1">
    <source>
        <dbReference type="SAM" id="SignalP"/>
    </source>
</evidence>
<accession>A0A7C5N4F0</accession>
<comment type="caution">
    <text evidence="2">The sequence shown here is derived from an EMBL/GenBank/DDBJ whole genome shotgun (WGS) entry which is preliminary data.</text>
</comment>
<feature type="signal peptide" evidence="1">
    <location>
        <begin position="1"/>
        <end position="19"/>
    </location>
</feature>
<dbReference type="Proteomes" id="UP000886100">
    <property type="component" value="Unassembled WGS sequence"/>
</dbReference>
<sequence length="70" mass="7644">MKKIALLQALLLAGILALAGCGGGDAEVKSTITTTTMGQELQDLEESYKKGLLTEEEYKKARKAILKRYQ</sequence>
<reference evidence="2" key="1">
    <citation type="journal article" date="2020" name="mSystems">
        <title>Genome- and Community-Level Interaction Insights into Carbon Utilization and Element Cycling Functions of Hydrothermarchaeota in Hydrothermal Sediment.</title>
        <authorList>
            <person name="Zhou Z."/>
            <person name="Liu Y."/>
            <person name="Xu W."/>
            <person name="Pan J."/>
            <person name="Luo Z.H."/>
            <person name="Li M."/>
        </authorList>
    </citation>
    <scope>NUCLEOTIDE SEQUENCE [LARGE SCALE GENOMIC DNA]</scope>
    <source>
        <strain evidence="2">HyVt-535</strain>
    </source>
</reference>
<proteinExistence type="predicted"/>
<protein>
    <recommendedName>
        <fullName evidence="3">SHOCT domain-containing protein</fullName>
    </recommendedName>
</protein>
<feature type="chain" id="PRO_5027788217" description="SHOCT domain-containing protein" evidence="1">
    <location>
        <begin position="20"/>
        <end position="70"/>
    </location>
</feature>
<organism evidence="2">
    <name type="scientific">Thiolapillus brandeum</name>
    <dbReference type="NCBI Taxonomy" id="1076588"/>
    <lineage>
        <taxon>Bacteria</taxon>
        <taxon>Pseudomonadati</taxon>
        <taxon>Pseudomonadota</taxon>
        <taxon>Gammaproteobacteria</taxon>
        <taxon>Chromatiales</taxon>
        <taxon>Sedimenticolaceae</taxon>
        <taxon>Thiolapillus</taxon>
    </lineage>
</organism>
<evidence type="ECO:0000313" key="2">
    <source>
        <dbReference type="EMBL" id="HHH13684.1"/>
    </source>
</evidence>
<evidence type="ECO:0008006" key="3">
    <source>
        <dbReference type="Google" id="ProtNLM"/>
    </source>
</evidence>
<dbReference type="AlphaFoldDB" id="A0A7C5N4F0"/>
<dbReference type="EMBL" id="DROM01000337">
    <property type="protein sequence ID" value="HHH13684.1"/>
    <property type="molecule type" value="Genomic_DNA"/>
</dbReference>
<keyword evidence="1" id="KW-0732">Signal</keyword>
<gene>
    <name evidence="2" type="ORF">ENJ98_05560</name>
</gene>
<name>A0A7C5N4F0_9GAMM</name>
<dbReference type="PROSITE" id="PS51257">
    <property type="entry name" value="PROKAR_LIPOPROTEIN"/>
    <property type="match status" value="1"/>
</dbReference>